<accession>A0A0L0K657</accession>
<evidence type="ECO:0000313" key="2">
    <source>
        <dbReference type="Proteomes" id="UP000037151"/>
    </source>
</evidence>
<dbReference type="AlphaFoldDB" id="A0A0L0K657"/>
<dbReference type="PATRIC" id="fig|42234.21.peg.4221"/>
<organism evidence="1 2">
    <name type="scientific">Streptomyces acidiscabies</name>
    <dbReference type="NCBI Taxonomy" id="42234"/>
    <lineage>
        <taxon>Bacteria</taxon>
        <taxon>Bacillati</taxon>
        <taxon>Actinomycetota</taxon>
        <taxon>Actinomycetes</taxon>
        <taxon>Kitasatosporales</taxon>
        <taxon>Streptomycetaceae</taxon>
        <taxon>Streptomyces</taxon>
    </lineage>
</organism>
<reference evidence="2" key="1">
    <citation type="submission" date="2014-07" db="EMBL/GenBank/DDBJ databases">
        <title>Genome sequencing of plant-pathogenic Streptomyces species.</title>
        <authorList>
            <person name="Harrison J."/>
            <person name="Sapp M."/>
            <person name="Thwaites R."/>
            <person name="Studholme D.J."/>
        </authorList>
    </citation>
    <scope>NUCLEOTIDE SEQUENCE [LARGE SCALE GENOMIC DNA]</scope>
    <source>
        <strain evidence="2">NCPPB 4445</strain>
    </source>
</reference>
<sequence>MRLRHPDGTDVYVSYCTNVHPARTVTDIVDQLDRYARPVRERLGRPELGLGLWLPYEAAAALDQDPELLGRLRRELSTRGLFTATLNGFPYRDFHGARVKKRVYRPDWADPRRLDYTLMLVRILGALMPDTIDEGAISTLPLGWRVGWTDAKDAAARTALDRLHTELEAHAVRTGRRIRVGLEPEPGCVVERADQLNRLAGLGDTVGVCLDTCHLAVAFESPPEFLTALRGAGRALVKLQAACAVEAARPSEPAARESLEALAEERYLHQVRALGATGVQGVDDLPEAAALPADRPWRVHFHAPLHRERLGALTTTQHVLGDALDTVLGGPHPLTRHIEVETYTWDVLPAREPSTADGLVAGIASELDWLITRLHKTGLEELSYG</sequence>
<gene>
    <name evidence="1" type="ORF">IQ63_20470</name>
</gene>
<dbReference type="OrthoDB" id="9785907at2"/>
<proteinExistence type="predicted"/>
<evidence type="ECO:0000313" key="1">
    <source>
        <dbReference type="EMBL" id="KND33105.1"/>
    </source>
</evidence>
<dbReference type="SUPFAM" id="SSF51658">
    <property type="entry name" value="Xylose isomerase-like"/>
    <property type="match status" value="1"/>
</dbReference>
<dbReference type="GO" id="GO:0008270">
    <property type="term" value="F:zinc ion binding"/>
    <property type="evidence" value="ECO:0007669"/>
    <property type="project" value="InterPro"/>
</dbReference>
<keyword evidence="1" id="KW-0413">Isomerase</keyword>
<dbReference type="RefSeq" id="WP_050371957.1">
    <property type="nucleotide sequence ID" value="NZ_KQ257822.1"/>
</dbReference>
<comment type="caution">
    <text evidence="1">The sequence shown here is derived from an EMBL/GenBank/DDBJ whole genome shotgun (WGS) entry which is preliminary data.</text>
</comment>
<dbReference type="Proteomes" id="UP000037151">
    <property type="component" value="Unassembled WGS sequence"/>
</dbReference>
<name>A0A0L0K657_9ACTN</name>
<dbReference type="NCBIfam" id="NF035939">
    <property type="entry name" value="TIM_EboE"/>
    <property type="match status" value="1"/>
</dbReference>
<dbReference type="InterPro" id="IPR018246">
    <property type="entry name" value="AP_endonuc_F2_Zn_BS"/>
</dbReference>
<dbReference type="GO" id="GO:0016853">
    <property type="term" value="F:isomerase activity"/>
    <property type="evidence" value="ECO:0007669"/>
    <property type="project" value="UniProtKB-KW"/>
</dbReference>
<dbReference type="EMBL" id="JPPY01000129">
    <property type="protein sequence ID" value="KND33105.1"/>
    <property type="molecule type" value="Genomic_DNA"/>
</dbReference>
<dbReference type="Gene3D" id="3.20.20.150">
    <property type="entry name" value="Divalent-metal-dependent TIM barrel enzymes"/>
    <property type="match status" value="1"/>
</dbReference>
<dbReference type="InterPro" id="IPR036237">
    <property type="entry name" value="Xyl_isomerase-like_sf"/>
</dbReference>
<dbReference type="PROSITE" id="PS00730">
    <property type="entry name" value="AP_NUCLEASE_F2_2"/>
    <property type="match status" value="1"/>
</dbReference>
<protein>
    <submittedName>
        <fullName evidence="1">Xylose isomerase</fullName>
    </submittedName>
</protein>